<feature type="non-terminal residue" evidence="10">
    <location>
        <position position="1"/>
    </location>
</feature>
<dbReference type="InterPro" id="IPR002867">
    <property type="entry name" value="IBR_dom"/>
</dbReference>
<name>N1QCY2_PSEFD</name>
<sequence>LTCGHTWCQTCVRFKFRSSTKDLSSWPPTCCNPQNRFSIHVARKILGSKLVNELDERSEELKDKKRVYCCVPDCSAYIGAKNKSQDLATCGKCGGRMCLLCKSPRHEGKGCREDEETKAFLELAEKEKYKQCAGCGSMTELMG</sequence>
<reference evidence="10 11" key="1">
    <citation type="journal article" date="2012" name="PLoS Pathog.">
        <title>Diverse lifestyles and strategies of plant pathogenesis encoded in the genomes of eighteen Dothideomycetes fungi.</title>
        <authorList>
            <person name="Ohm R.A."/>
            <person name="Feau N."/>
            <person name="Henrissat B."/>
            <person name="Schoch C.L."/>
            <person name="Horwitz B.A."/>
            <person name="Barry K.W."/>
            <person name="Condon B.J."/>
            <person name="Copeland A.C."/>
            <person name="Dhillon B."/>
            <person name="Glaser F."/>
            <person name="Hesse C.N."/>
            <person name="Kosti I."/>
            <person name="LaButti K."/>
            <person name="Lindquist E.A."/>
            <person name="Lucas S."/>
            <person name="Salamov A.A."/>
            <person name="Bradshaw R.E."/>
            <person name="Ciuffetti L."/>
            <person name="Hamelin R.C."/>
            <person name="Kema G.H.J."/>
            <person name="Lawrence C."/>
            <person name="Scott J.A."/>
            <person name="Spatafora J.W."/>
            <person name="Turgeon B.G."/>
            <person name="de Wit P.J.G.M."/>
            <person name="Zhong S."/>
            <person name="Goodwin S.B."/>
            <person name="Grigoriev I.V."/>
        </authorList>
    </citation>
    <scope>NUCLEOTIDE SEQUENCE [LARGE SCALE GENOMIC DNA]</scope>
    <source>
        <strain evidence="10 11">CIRAD86</strain>
    </source>
</reference>
<dbReference type="SUPFAM" id="SSF57850">
    <property type="entry name" value="RING/U-box"/>
    <property type="match status" value="1"/>
</dbReference>
<protein>
    <recommendedName>
        <fullName evidence="2">RBR-type E3 ubiquitin transferase</fullName>
        <ecNumber evidence="2">2.3.2.31</ecNumber>
    </recommendedName>
</protein>
<keyword evidence="6" id="KW-0863">Zinc-finger</keyword>
<keyword evidence="7" id="KW-0833">Ubl conjugation pathway</keyword>
<dbReference type="HOGENOM" id="CLU_022048_5_2_1"/>
<feature type="non-terminal residue" evidence="10">
    <location>
        <position position="143"/>
    </location>
</feature>
<evidence type="ECO:0000256" key="3">
    <source>
        <dbReference type="ARBA" id="ARBA00022679"/>
    </source>
</evidence>
<dbReference type="GO" id="GO:0008270">
    <property type="term" value="F:zinc ion binding"/>
    <property type="evidence" value="ECO:0007669"/>
    <property type="project" value="UniProtKB-KW"/>
</dbReference>
<evidence type="ECO:0000256" key="2">
    <source>
        <dbReference type="ARBA" id="ARBA00012251"/>
    </source>
</evidence>
<dbReference type="PROSITE" id="PS51873">
    <property type="entry name" value="TRIAD"/>
    <property type="match status" value="1"/>
</dbReference>
<evidence type="ECO:0000256" key="5">
    <source>
        <dbReference type="ARBA" id="ARBA00022737"/>
    </source>
</evidence>
<accession>N1QCY2</accession>
<feature type="domain" description="RING-type" evidence="9">
    <location>
        <begin position="1"/>
        <end position="143"/>
    </location>
</feature>
<evidence type="ECO:0000256" key="7">
    <source>
        <dbReference type="ARBA" id="ARBA00022786"/>
    </source>
</evidence>
<dbReference type="Proteomes" id="UP000016932">
    <property type="component" value="Unassembled WGS sequence"/>
</dbReference>
<evidence type="ECO:0000313" key="10">
    <source>
        <dbReference type="EMBL" id="EME89453.1"/>
    </source>
</evidence>
<proteinExistence type="predicted"/>
<evidence type="ECO:0000259" key="9">
    <source>
        <dbReference type="PROSITE" id="PS51873"/>
    </source>
</evidence>
<dbReference type="Pfam" id="PF01485">
    <property type="entry name" value="IBR"/>
    <property type="match status" value="1"/>
</dbReference>
<dbReference type="EC" id="2.3.2.31" evidence="2"/>
<evidence type="ECO:0000313" key="11">
    <source>
        <dbReference type="Proteomes" id="UP000016932"/>
    </source>
</evidence>
<keyword evidence="11" id="KW-1185">Reference proteome</keyword>
<keyword evidence="5" id="KW-0677">Repeat</keyword>
<dbReference type="CDD" id="cd20335">
    <property type="entry name" value="BRcat_RBR"/>
    <property type="match status" value="1"/>
</dbReference>
<evidence type="ECO:0000256" key="6">
    <source>
        <dbReference type="ARBA" id="ARBA00022771"/>
    </source>
</evidence>
<dbReference type="AlphaFoldDB" id="N1QCY2"/>
<dbReference type="InterPro" id="IPR031127">
    <property type="entry name" value="E3_UB_ligase_RBR"/>
</dbReference>
<dbReference type="PANTHER" id="PTHR11685">
    <property type="entry name" value="RBR FAMILY RING FINGER AND IBR DOMAIN-CONTAINING"/>
    <property type="match status" value="1"/>
</dbReference>
<organism evidence="10 11">
    <name type="scientific">Pseudocercospora fijiensis (strain CIRAD86)</name>
    <name type="common">Black leaf streak disease fungus</name>
    <name type="synonym">Mycosphaerella fijiensis</name>
    <dbReference type="NCBI Taxonomy" id="383855"/>
    <lineage>
        <taxon>Eukaryota</taxon>
        <taxon>Fungi</taxon>
        <taxon>Dikarya</taxon>
        <taxon>Ascomycota</taxon>
        <taxon>Pezizomycotina</taxon>
        <taxon>Dothideomycetes</taxon>
        <taxon>Dothideomycetidae</taxon>
        <taxon>Mycosphaerellales</taxon>
        <taxon>Mycosphaerellaceae</taxon>
        <taxon>Pseudocercospora</taxon>
    </lineage>
</organism>
<dbReference type="OrthoDB" id="9977870at2759"/>
<keyword evidence="8" id="KW-0862">Zinc</keyword>
<keyword evidence="3" id="KW-0808">Transferase</keyword>
<comment type="catalytic activity">
    <reaction evidence="1">
        <text>[E2 ubiquitin-conjugating enzyme]-S-ubiquitinyl-L-cysteine + [acceptor protein]-L-lysine = [E2 ubiquitin-conjugating enzyme]-L-cysteine + [acceptor protein]-N(6)-ubiquitinyl-L-lysine.</text>
        <dbReference type="EC" id="2.3.2.31"/>
    </reaction>
</comment>
<gene>
    <name evidence="10" type="ORF">MYCFIDRAFT_121920</name>
</gene>
<keyword evidence="4" id="KW-0479">Metal-binding</keyword>
<dbReference type="KEGG" id="pfj:MYCFIDRAFT_121920"/>
<dbReference type="GeneID" id="19330461"/>
<dbReference type="RefSeq" id="XP_007922070.1">
    <property type="nucleotide sequence ID" value="XM_007923879.1"/>
</dbReference>
<evidence type="ECO:0000256" key="1">
    <source>
        <dbReference type="ARBA" id="ARBA00001798"/>
    </source>
</evidence>
<dbReference type="SMART" id="SM00647">
    <property type="entry name" value="IBR"/>
    <property type="match status" value="1"/>
</dbReference>
<dbReference type="InterPro" id="IPR044066">
    <property type="entry name" value="TRIAD_supradom"/>
</dbReference>
<dbReference type="VEuPathDB" id="FungiDB:MYCFIDRAFT_121920"/>
<evidence type="ECO:0000256" key="8">
    <source>
        <dbReference type="ARBA" id="ARBA00022833"/>
    </source>
</evidence>
<dbReference type="GO" id="GO:0016567">
    <property type="term" value="P:protein ubiquitination"/>
    <property type="evidence" value="ECO:0007669"/>
    <property type="project" value="InterPro"/>
</dbReference>
<dbReference type="GO" id="GO:0061630">
    <property type="term" value="F:ubiquitin protein ligase activity"/>
    <property type="evidence" value="ECO:0007669"/>
    <property type="project" value="UniProtKB-EC"/>
</dbReference>
<evidence type="ECO:0000256" key="4">
    <source>
        <dbReference type="ARBA" id="ARBA00022723"/>
    </source>
</evidence>
<dbReference type="EMBL" id="KB446555">
    <property type="protein sequence ID" value="EME89453.1"/>
    <property type="molecule type" value="Genomic_DNA"/>
</dbReference>